<dbReference type="RefSeq" id="WP_314034168.1">
    <property type="nucleotide sequence ID" value="NZ_JASJOR010000019.1"/>
</dbReference>
<dbReference type="Proteomes" id="UP001228581">
    <property type="component" value="Unassembled WGS sequence"/>
</dbReference>
<accession>A0ABT7CH52</accession>
<evidence type="ECO:0000313" key="1">
    <source>
        <dbReference type="EMBL" id="MDJ1492987.1"/>
    </source>
</evidence>
<dbReference type="EMBL" id="JASJOT010000004">
    <property type="protein sequence ID" value="MDJ1492987.1"/>
    <property type="molecule type" value="Genomic_DNA"/>
</dbReference>
<keyword evidence="2" id="KW-1185">Reference proteome</keyword>
<proteinExistence type="predicted"/>
<evidence type="ECO:0000313" key="2">
    <source>
        <dbReference type="Proteomes" id="UP001228581"/>
    </source>
</evidence>
<sequence>MYVNFLMVFSILLSFLFSMTTYAQPIKNQIRFLEELITSLKEKQQPLSSEEQLRVMIFQSVICNLWNVHFLKTGEKPPSNLPAASETKQAGLQMLAKQIEYMEERMALSVTNMSDYPENSTEYNFYAQSTLIQNDIVESLRFLQHSGFYQ</sequence>
<organism evidence="1 2">
    <name type="scientific">Xanthocytophaga flava</name>
    <dbReference type="NCBI Taxonomy" id="3048013"/>
    <lineage>
        <taxon>Bacteria</taxon>
        <taxon>Pseudomonadati</taxon>
        <taxon>Bacteroidota</taxon>
        <taxon>Cytophagia</taxon>
        <taxon>Cytophagales</taxon>
        <taxon>Rhodocytophagaceae</taxon>
        <taxon>Xanthocytophaga</taxon>
    </lineage>
</organism>
<comment type="caution">
    <text evidence="1">The sequence shown here is derived from an EMBL/GenBank/DDBJ whole genome shotgun (WGS) entry which is preliminary data.</text>
</comment>
<protein>
    <submittedName>
        <fullName evidence="1">Uncharacterized protein</fullName>
    </submittedName>
</protein>
<reference evidence="1 2" key="1">
    <citation type="submission" date="2023-05" db="EMBL/GenBank/DDBJ databases">
        <authorList>
            <person name="Zhang X."/>
        </authorList>
    </citation>
    <scope>NUCLEOTIDE SEQUENCE [LARGE SCALE GENOMIC DNA]</scope>
    <source>
        <strain evidence="1 2">DM2B3-1</strain>
    </source>
</reference>
<gene>
    <name evidence="1" type="ORF">QNI19_08590</name>
</gene>
<name>A0ABT7CH52_9BACT</name>